<evidence type="ECO:0000313" key="6">
    <source>
        <dbReference type="EMBL" id="KAI2647782.1"/>
    </source>
</evidence>
<sequence length="648" mass="74172">MPYGLSISPSVFQTFMNEEFLHRFVVVYIDDILIYSRNMAEHCQHIQQVLHKLRQHSLYLRLEKCEFHKPSVQFLGYIISAEGVQMDQGKIHAIQDWPQPSSIKELQRFLGFSNFYRRFIKDYSSITAPLTSVLRGKPKHLSWSPAAHEAIQQLKHIFSTAPLLHHPDPELPFTLEVDASTTGVGAVLSQAVCEPPILHPCAFYSRKLSPAEQNYDVGNRELLAIKLALEEWCHWLEGAIHQITSSPSSLTTRTSNICERPRDLTPDRHNSPLGALLHTFQFQDPLSTWFQNIPADALSRQSLSEQPTDPNLSSLLTSFVKPFWAQLTSLRALDIQAASRPSRFFRLFPGGPVCTEIPSARKVTHVLVIVDRFSKSCKFLPLKGLPTAMETAEHLFHQVFRHFDQWPDRKKDPGARTLPPGILHEDQHSWSRFLLWAEYAQNSLRQDLTGLTPFQCVLGHQPPLFPWTEEPSNVPAVDHWFQESERVWDSSHHHLQWAVRRNKHIADARRRIAPSYQTGDLKPRELKRNPLLQKSWTNHPSTWSTRSWTHGIREATWSTSFDWEGYGPEERSWVPRDDVLDPTLLSDFHRDHPDRPAPRSRGHPRRHVRASGAAPGGCQAFTTATLTCHVTSSTAHPLILSRILITCT</sequence>
<dbReference type="InterPro" id="IPR050951">
    <property type="entry name" value="Retrovirus_Pol_polyprotein"/>
</dbReference>
<comment type="caution">
    <text evidence="6">The sequence shown here is derived from an EMBL/GenBank/DDBJ whole genome shotgun (WGS) entry which is preliminary data.</text>
</comment>
<dbReference type="PANTHER" id="PTHR37984">
    <property type="entry name" value="PROTEIN CBG26694"/>
    <property type="match status" value="1"/>
</dbReference>
<dbReference type="EC" id="3.1.26.4" evidence="2"/>
<dbReference type="Gene3D" id="3.10.20.370">
    <property type="match status" value="1"/>
</dbReference>
<proteinExistence type="inferred from homology"/>
<dbReference type="InterPro" id="IPR016197">
    <property type="entry name" value="Chromo-like_dom_sf"/>
</dbReference>
<dbReference type="InterPro" id="IPR041577">
    <property type="entry name" value="RT_RNaseH_2"/>
</dbReference>
<evidence type="ECO:0000256" key="2">
    <source>
        <dbReference type="ARBA" id="ARBA00012180"/>
    </source>
</evidence>
<evidence type="ECO:0000259" key="5">
    <source>
        <dbReference type="PROSITE" id="PS50878"/>
    </source>
</evidence>
<keyword evidence="3" id="KW-0511">Multifunctional enzyme</keyword>
<dbReference type="InterPro" id="IPR000477">
    <property type="entry name" value="RT_dom"/>
</dbReference>
<feature type="domain" description="Reverse transcriptase" evidence="5">
    <location>
        <begin position="1"/>
        <end position="79"/>
    </location>
</feature>
<feature type="compositionally biased region" description="Basic residues" evidence="4">
    <location>
        <begin position="598"/>
        <end position="609"/>
    </location>
</feature>
<dbReference type="EMBL" id="JACTAM010000136">
    <property type="protein sequence ID" value="KAI2647782.1"/>
    <property type="molecule type" value="Genomic_DNA"/>
</dbReference>
<protein>
    <recommendedName>
        <fullName evidence="2">ribonuclease H</fullName>
        <ecNumber evidence="2">3.1.26.4</ecNumber>
    </recommendedName>
</protein>
<dbReference type="SUPFAM" id="SSF54160">
    <property type="entry name" value="Chromo domain-like"/>
    <property type="match status" value="1"/>
</dbReference>
<dbReference type="Pfam" id="PF17919">
    <property type="entry name" value="RT_RNaseH_2"/>
    <property type="match status" value="1"/>
</dbReference>
<organism evidence="6 7">
    <name type="scientific">Labeo rohita</name>
    <name type="common">Indian major carp</name>
    <name type="synonym">Cyprinus rohita</name>
    <dbReference type="NCBI Taxonomy" id="84645"/>
    <lineage>
        <taxon>Eukaryota</taxon>
        <taxon>Metazoa</taxon>
        <taxon>Chordata</taxon>
        <taxon>Craniata</taxon>
        <taxon>Vertebrata</taxon>
        <taxon>Euteleostomi</taxon>
        <taxon>Actinopterygii</taxon>
        <taxon>Neopterygii</taxon>
        <taxon>Teleostei</taxon>
        <taxon>Ostariophysi</taxon>
        <taxon>Cypriniformes</taxon>
        <taxon>Cyprinidae</taxon>
        <taxon>Labeoninae</taxon>
        <taxon>Labeonini</taxon>
        <taxon>Labeo</taxon>
    </lineage>
</organism>
<dbReference type="SUPFAM" id="SSF56672">
    <property type="entry name" value="DNA/RNA polymerases"/>
    <property type="match status" value="1"/>
</dbReference>
<evidence type="ECO:0000313" key="7">
    <source>
        <dbReference type="Proteomes" id="UP000830375"/>
    </source>
</evidence>
<feature type="compositionally biased region" description="Basic and acidic residues" evidence="4">
    <location>
        <begin position="587"/>
        <end position="597"/>
    </location>
</feature>
<name>A0ABQ8LAM3_LABRO</name>
<dbReference type="Pfam" id="PF00078">
    <property type="entry name" value="RVT_1"/>
    <property type="match status" value="1"/>
</dbReference>
<dbReference type="Gene3D" id="3.30.70.270">
    <property type="match status" value="2"/>
</dbReference>
<dbReference type="SUPFAM" id="SSF53098">
    <property type="entry name" value="Ribonuclease H-like"/>
    <property type="match status" value="1"/>
</dbReference>
<reference evidence="6 7" key="1">
    <citation type="submission" date="2022-01" db="EMBL/GenBank/DDBJ databases">
        <title>A high-quality chromosome-level genome assembly of rohu carp, Labeo rohita.</title>
        <authorList>
            <person name="Arick M.A. II"/>
            <person name="Hsu C.-Y."/>
            <person name="Magbanua Z."/>
            <person name="Pechanova O."/>
            <person name="Grover C."/>
            <person name="Miller E."/>
            <person name="Thrash A."/>
            <person name="Ezzel L."/>
            <person name="Alam S."/>
            <person name="Benzie J."/>
            <person name="Hamilton M."/>
            <person name="Karsi A."/>
            <person name="Lawrence M.L."/>
            <person name="Peterson D.G."/>
        </authorList>
    </citation>
    <scope>NUCLEOTIDE SEQUENCE [LARGE SCALE GENOMIC DNA]</scope>
    <source>
        <strain evidence="7">BAU-BD-2019</strain>
        <tissue evidence="6">Blood</tissue>
    </source>
</reference>
<dbReference type="InterPro" id="IPR012337">
    <property type="entry name" value="RNaseH-like_sf"/>
</dbReference>
<dbReference type="InterPro" id="IPR043128">
    <property type="entry name" value="Rev_trsase/Diguanyl_cyclase"/>
</dbReference>
<evidence type="ECO:0000256" key="4">
    <source>
        <dbReference type="SAM" id="MobiDB-lite"/>
    </source>
</evidence>
<accession>A0ABQ8LAM3</accession>
<dbReference type="PROSITE" id="PS50878">
    <property type="entry name" value="RT_POL"/>
    <property type="match status" value="1"/>
</dbReference>
<keyword evidence="7" id="KW-1185">Reference proteome</keyword>
<dbReference type="InterPro" id="IPR043502">
    <property type="entry name" value="DNA/RNA_pol_sf"/>
</dbReference>
<dbReference type="Proteomes" id="UP000830375">
    <property type="component" value="Unassembled WGS sequence"/>
</dbReference>
<gene>
    <name evidence="6" type="ORF">H4Q32_026099</name>
</gene>
<dbReference type="Gene3D" id="2.40.50.40">
    <property type="match status" value="1"/>
</dbReference>
<evidence type="ECO:0000256" key="3">
    <source>
        <dbReference type="ARBA" id="ARBA00023268"/>
    </source>
</evidence>
<evidence type="ECO:0000256" key="1">
    <source>
        <dbReference type="ARBA" id="ARBA00010879"/>
    </source>
</evidence>
<dbReference type="CDD" id="cd01647">
    <property type="entry name" value="RT_LTR"/>
    <property type="match status" value="1"/>
</dbReference>
<comment type="similarity">
    <text evidence="1">Belongs to the beta type-B retroviral polymerase family. HERV class-II K(HML-2) pol subfamily.</text>
</comment>
<feature type="region of interest" description="Disordered" evidence="4">
    <location>
        <begin position="584"/>
        <end position="616"/>
    </location>
</feature>
<dbReference type="PANTHER" id="PTHR37984:SF5">
    <property type="entry name" value="PROTEIN NYNRIN-LIKE"/>
    <property type="match status" value="1"/>
</dbReference>